<evidence type="ECO:0000313" key="12">
    <source>
        <dbReference type="Proteomes" id="UP001596004"/>
    </source>
</evidence>
<organism evidence="11 12">
    <name type="scientific">Sphaerisporangium dianthi</name>
    <dbReference type="NCBI Taxonomy" id="1436120"/>
    <lineage>
        <taxon>Bacteria</taxon>
        <taxon>Bacillati</taxon>
        <taxon>Actinomycetota</taxon>
        <taxon>Actinomycetes</taxon>
        <taxon>Streptosporangiales</taxon>
        <taxon>Streptosporangiaceae</taxon>
        <taxon>Sphaerisporangium</taxon>
    </lineage>
</organism>
<dbReference type="Gene3D" id="3.90.180.10">
    <property type="entry name" value="Medium-chain alcohol dehydrogenases, catalytic domain"/>
    <property type="match status" value="1"/>
</dbReference>
<dbReference type="EC" id="1.1.1.1" evidence="3"/>
<dbReference type="InterPro" id="IPR020843">
    <property type="entry name" value="ER"/>
</dbReference>
<dbReference type="PROSITE" id="PS00059">
    <property type="entry name" value="ADH_ZINC"/>
    <property type="match status" value="1"/>
</dbReference>
<dbReference type="RefSeq" id="WP_380849056.1">
    <property type="nucleotide sequence ID" value="NZ_JBHSFP010000035.1"/>
</dbReference>
<evidence type="ECO:0000256" key="3">
    <source>
        <dbReference type="ARBA" id="ARBA00013190"/>
    </source>
</evidence>
<gene>
    <name evidence="11" type="ORF">ACFO60_33965</name>
</gene>
<comment type="catalytic activity">
    <reaction evidence="7">
        <text>a secondary alcohol + NAD(+) = a ketone + NADH + H(+)</text>
        <dbReference type="Rhea" id="RHEA:10740"/>
        <dbReference type="ChEBI" id="CHEBI:15378"/>
        <dbReference type="ChEBI" id="CHEBI:17087"/>
        <dbReference type="ChEBI" id="CHEBI:35681"/>
        <dbReference type="ChEBI" id="CHEBI:57540"/>
        <dbReference type="ChEBI" id="CHEBI:57945"/>
        <dbReference type="EC" id="1.1.1.1"/>
    </reaction>
</comment>
<accession>A0ABV9CSX0</accession>
<comment type="similarity">
    <text evidence="2 9">Belongs to the zinc-containing alcohol dehydrogenase family.</text>
</comment>
<evidence type="ECO:0000256" key="1">
    <source>
        <dbReference type="ARBA" id="ARBA00001947"/>
    </source>
</evidence>
<feature type="domain" description="Enoyl reductase (ER)" evidence="10">
    <location>
        <begin position="10"/>
        <end position="352"/>
    </location>
</feature>
<dbReference type="SMART" id="SM00829">
    <property type="entry name" value="PKS_ER"/>
    <property type="match status" value="1"/>
</dbReference>
<comment type="caution">
    <text evidence="11">The sequence shown here is derived from an EMBL/GenBank/DDBJ whole genome shotgun (WGS) entry which is preliminary data.</text>
</comment>
<evidence type="ECO:0000256" key="4">
    <source>
        <dbReference type="ARBA" id="ARBA00022723"/>
    </source>
</evidence>
<evidence type="ECO:0000256" key="2">
    <source>
        <dbReference type="ARBA" id="ARBA00008072"/>
    </source>
</evidence>
<proteinExistence type="inferred from homology"/>
<evidence type="ECO:0000256" key="8">
    <source>
        <dbReference type="ARBA" id="ARBA00049243"/>
    </source>
</evidence>
<dbReference type="CDD" id="cd05284">
    <property type="entry name" value="arabinose_DH_like"/>
    <property type="match status" value="1"/>
</dbReference>
<keyword evidence="5 9" id="KW-0862">Zinc</keyword>
<dbReference type="Pfam" id="PF00107">
    <property type="entry name" value="ADH_zinc_N"/>
    <property type="match status" value="1"/>
</dbReference>
<evidence type="ECO:0000256" key="5">
    <source>
        <dbReference type="ARBA" id="ARBA00022833"/>
    </source>
</evidence>
<dbReference type="EMBL" id="JBHSFP010000035">
    <property type="protein sequence ID" value="MFC4535797.1"/>
    <property type="molecule type" value="Genomic_DNA"/>
</dbReference>
<evidence type="ECO:0000313" key="11">
    <source>
        <dbReference type="EMBL" id="MFC4535797.1"/>
    </source>
</evidence>
<evidence type="ECO:0000256" key="9">
    <source>
        <dbReference type="RuleBase" id="RU361277"/>
    </source>
</evidence>
<evidence type="ECO:0000256" key="7">
    <source>
        <dbReference type="ARBA" id="ARBA00049164"/>
    </source>
</evidence>
<sequence>MRMRAARMHGYKRPLLIEEVPVPEPGPGEVLVRVRATGMCRSDFQLLDGYFSTELVFPYIPGHEIAGHVARMGADVPASGGLSEGDLVVVDPAWGDGTCRQCHEGNEQLCTGSGGWIGFGPPGGFAEYVTAPSRHLVRIDPSVDLKPEYLAPLVDAGLTPYRGMKKLRAAGRLGPGRTVIVSGIGGLGSYGVQYAGLLGSGATVVAFARSDGKLAVARQNGADHTVNTRGKTSDQVRAELAELTGRGEADAVLDCSGAPESLALNASLLACEGALVSVGLMGRRVELPLFPFVSGERSFSGSFWGNHNDLTEVLALAGEGRIEHTVTPVKLEDINDRLDALARGDVIGRQVVVFD</sequence>
<dbReference type="SUPFAM" id="SSF51735">
    <property type="entry name" value="NAD(P)-binding Rossmann-fold domains"/>
    <property type="match status" value="1"/>
</dbReference>
<dbReference type="InterPro" id="IPR002328">
    <property type="entry name" value="ADH_Zn_CS"/>
</dbReference>
<reference evidence="12" key="1">
    <citation type="journal article" date="2019" name="Int. J. Syst. Evol. Microbiol.">
        <title>The Global Catalogue of Microorganisms (GCM) 10K type strain sequencing project: providing services to taxonomists for standard genome sequencing and annotation.</title>
        <authorList>
            <consortium name="The Broad Institute Genomics Platform"/>
            <consortium name="The Broad Institute Genome Sequencing Center for Infectious Disease"/>
            <person name="Wu L."/>
            <person name="Ma J."/>
        </authorList>
    </citation>
    <scope>NUCLEOTIDE SEQUENCE [LARGE SCALE GENOMIC DNA]</scope>
    <source>
        <strain evidence="12">CGMCC 4.7132</strain>
    </source>
</reference>
<dbReference type="Proteomes" id="UP001596004">
    <property type="component" value="Unassembled WGS sequence"/>
</dbReference>
<dbReference type="InterPro" id="IPR011032">
    <property type="entry name" value="GroES-like_sf"/>
</dbReference>
<evidence type="ECO:0000256" key="6">
    <source>
        <dbReference type="ARBA" id="ARBA00023002"/>
    </source>
</evidence>
<keyword evidence="12" id="KW-1185">Reference proteome</keyword>
<dbReference type="Gene3D" id="3.40.50.720">
    <property type="entry name" value="NAD(P)-binding Rossmann-like Domain"/>
    <property type="match status" value="1"/>
</dbReference>
<comment type="catalytic activity">
    <reaction evidence="8">
        <text>a primary alcohol + NAD(+) = an aldehyde + NADH + H(+)</text>
        <dbReference type="Rhea" id="RHEA:10736"/>
        <dbReference type="ChEBI" id="CHEBI:15378"/>
        <dbReference type="ChEBI" id="CHEBI:15734"/>
        <dbReference type="ChEBI" id="CHEBI:17478"/>
        <dbReference type="ChEBI" id="CHEBI:57540"/>
        <dbReference type="ChEBI" id="CHEBI:57945"/>
        <dbReference type="EC" id="1.1.1.1"/>
    </reaction>
</comment>
<keyword evidence="6" id="KW-0560">Oxidoreductase</keyword>
<dbReference type="Pfam" id="PF08240">
    <property type="entry name" value="ADH_N"/>
    <property type="match status" value="1"/>
</dbReference>
<dbReference type="PANTHER" id="PTHR42940">
    <property type="entry name" value="ALCOHOL DEHYDROGENASE 1-RELATED"/>
    <property type="match status" value="1"/>
</dbReference>
<comment type="cofactor">
    <cofactor evidence="1 9">
        <name>Zn(2+)</name>
        <dbReference type="ChEBI" id="CHEBI:29105"/>
    </cofactor>
</comment>
<dbReference type="InterPro" id="IPR036291">
    <property type="entry name" value="NAD(P)-bd_dom_sf"/>
</dbReference>
<name>A0ABV9CSX0_9ACTN</name>
<keyword evidence="4 9" id="KW-0479">Metal-binding</keyword>
<evidence type="ECO:0000259" key="10">
    <source>
        <dbReference type="SMART" id="SM00829"/>
    </source>
</evidence>
<dbReference type="InterPro" id="IPR013154">
    <property type="entry name" value="ADH-like_N"/>
</dbReference>
<dbReference type="SUPFAM" id="SSF50129">
    <property type="entry name" value="GroES-like"/>
    <property type="match status" value="1"/>
</dbReference>
<dbReference type="InterPro" id="IPR013149">
    <property type="entry name" value="ADH-like_C"/>
</dbReference>
<dbReference type="PANTHER" id="PTHR42940:SF8">
    <property type="entry name" value="VACUOLAR PROTEIN SORTING-ASSOCIATED PROTEIN 11"/>
    <property type="match status" value="1"/>
</dbReference>
<protein>
    <recommendedName>
        <fullName evidence="3">alcohol dehydrogenase</fullName>
        <ecNumber evidence="3">1.1.1.1</ecNumber>
    </recommendedName>
</protein>